<evidence type="ECO:0000256" key="7">
    <source>
        <dbReference type="SAM" id="MobiDB-lite"/>
    </source>
</evidence>
<dbReference type="InterPro" id="IPR001736">
    <property type="entry name" value="PLipase_D/transphosphatidylase"/>
</dbReference>
<keyword evidence="5" id="KW-0442">Lipid degradation</keyword>
<dbReference type="GO" id="GO:0009395">
    <property type="term" value="P:phospholipid catabolic process"/>
    <property type="evidence" value="ECO:0007669"/>
    <property type="project" value="TreeGrafter"/>
</dbReference>
<dbReference type="Pfam" id="PF00614">
    <property type="entry name" value="PLDc"/>
    <property type="match status" value="1"/>
</dbReference>
<feature type="domain" description="PLD phosphodiesterase" evidence="8">
    <location>
        <begin position="190"/>
        <end position="217"/>
    </location>
</feature>
<gene>
    <name evidence="9" type="ORF">AMON00008_LOCUS10783</name>
</gene>
<evidence type="ECO:0000256" key="3">
    <source>
        <dbReference type="ARBA" id="ARBA00022737"/>
    </source>
</evidence>
<sequence>MAGLPSSSPAAPAAEAVAPMPDRARAAVRRRGTTPWAAGRPRVGGASRMLLALLLGAWTPGPRGLAWGFEAVPCNATTFDCGRDFVAQVYQEFQQAKEEIIIMPFFIRPHLMMFSSVEGEPPDLTFQDVVVQAVKRGVHVWILGWDNSASEKVLNYHQDAAWETMFKATGSDHEHLHLMLDTGRRFIASLYYLPHIKSYVFDRKVAFVGGVDFAENRLDTPQHLRPDPRLVAMKVDEDHVTGNEKPWQDVMVRVDGAAAEQVAMVGIERWWTYCKSEGYIRAQAMRPFSAMADTLWKVDGSLSVSSWKQYQCAKHPEPAMLGTLVLRVGGGNANRKEVIRYNVDVTVPPVQSDNVPEAGKKRVGIKSGQRYEVPVKGLRALDKPLPDSISFELDGEAFEAPSDRDAEVDLIDGDRLFARWMPNGIPGPPIEGDIVGRTASDPQLCRVTLSGDRMWMGTETVMKDSLEVHLRIIRDAKRFVFIENQYFVTDFPQDSYECRHADVRTEAVLYSGAQNRLGEVVLDRIKRAARNGEPFNVVVVIPLATEPGSFYPNLRSTYCFEQAIEEVWQKEKFPSDWQDYFSFFFIANTVRAPEGMGGPGSAFYGIFTHTKAIVADDEVALVGSANINDRSLNGNRDAEVGVLVSGGSFPRQFRETLLQGHLGDATLADPNNLLASMRKVAESNARALKASMGISFPNGTITTSTGQVRKVFGLKGLMDIGPSEDAVLPYPESRVVAGGGGNAMFHWYVVPGAEPPKLQGLLFPWSREIWGLPKMTQVGQLFSNELNWRRRLGERREKEDEPPRPSPSTAAVVGKRPLIV</sequence>
<dbReference type="PANTHER" id="PTHR18896:SF76">
    <property type="entry name" value="PHOSPHOLIPASE"/>
    <property type="match status" value="1"/>
</dbReference>
<dbReference type="EMBL" id="HBNR01016386">
    <property type="protein sequence ID" value="CAE4571164.1"/>
    <property type="molecule type" value="Transcribed_RNA"/>
</dbReference>
<proteinExistence type="predicted"/>
<reference evidence="9" key="1">
    <citation type="submission" date="2021-01" db="EMBL/GenBank/DDBJ databases">
        <authorList>
            <person name="Corre E."/>
            <person name="Pelletier E."/>
            <person name="Niang G."/>
            <person name="Scheremetjew M."/>
            <person name="Finn R."/>
            <person name="Kale V."/>
            <person name="Holt S."/>
            <person name="Cochrane G."/>
            <person name="Meng A."/>
            <person name="Brown T."/>
            <person name="Cohen L."/>
        </authorList>
    </citation>
    <scope>NUCLEOTIDE SEQUENCE</scope>
    <source>
        <strain evidence="9">CCMP3105</strain>
    </source>
</reference>
<evidence type="ECO:0000256" key="6">
    <source>
        <dbReference type="ARBA" id="ARBA00023098"/>
    </source>
</evidence>
<dbReference type="PANTHER" id="PTHR18896">
    <property type="entry name" value="PHOSPHOLIPASE D"/>
    <property type="match status" value="1"/>
</dbReference>
<feature type="compositionally biased region" description="Low complexity" evidence="7">
    <location>
        <begin position="1"/>
        <end position="21"/>
    </location>
</feature>
<comment type="catalytic activity">
    <reaction evidence="1">
        <text>a 1,2-diacyl-sn-glycero-3-phosphocholine + H2O = a 1,2-diacyl-sn-glycero-3-phosphate + choline + H(+)</text>
        <dbReference type="Rhea" id="RHEA:14445"/>
        <dbReference type="ChEBI" id="CHEBI:15354"/>
        <dbReference type="ChEBI" id="CHEBI:15377"/>
        <dbReference type="ChEBI" id="CHEBI:15378"/>
        <dbReference type="ChEBI" id="CHEBI:57643"/>
        <dbReference type="ChEBI" id="CHEBI:58608"/>
        <dbReference type="EC" id="3.1.4.4"/>
    </reaction>
</comment>
<keyword evidence="4" id="KW-0378">Hydrolase</keyword>
<dbReference type="SUPFAM" id="SSF56024">
    <property type="entry name" value="Phospholipase D/nuclease"/>
    <property type="match status" value="2"/>
</dbReference>
<dbReference type="Gene3D" id="3.30.870.10">
    <property type="entry name" value="Endonuclease Chain A"/>
    <property type="match status" value="2"/>
</dbReference>
<evidence type="ECO:0000256" key="4">
    <source>
        <dbReference type="ARBA" id="ARBA00022801"/>
    </source>
</evidence>
<dbReference type="GO" id="GO:0004630">
    <property type="term" value="F:phospholipase D activity"/>
    <property type="evidence" value="ECO:0007669"/>
    <property type="project" value="UniProtKB-EC"/>
</dbReference>
<evidence type="ECO:0000256" key="5">
    <source>
        <dbReference type="ARBA" id="ARBA00022963"/>
    </source>
</evidence>
<dbReference type="PROSITE" id="PS50035">
    <property type="entry name" value="PLD"/>
    <property type="match status" value="2"/>
</dbReference>
<evidence type="ECO:0000259" key="8">
    <source>
        <dbReference type="PROSITE" id="PS50035"/>
    </source>
</evidence>
<feature type="domain" description="PLD phosphodiesterase" evidence="8">
    <location>
        <begin position="604"/>
        <end position="631"/>
    </location>
</feature>
<feature type="region of interest" description="Disordered" evidence="7">
    <location>
        <begin position="794"/>
        <end position="820"/>
    </location>
</feature>
<evidence type="ECO:0000256" key="1">
    <source>
        <dbReference type="ARBA" id="ARBA00000798"/>
    </source>
</evidence>
<name>A0A7S4Q5A4_9DINO</name>
<keyword evidence="3" id="KW-0677">Repeat</keyword>
<organism evidence="9">
    <name type="scientific">Alexandrium monilatum</name>
    <dbReference type="NCBI Taxonomy" id="311494"/>
    <lineage>
        <taxon>Eukaryota</taxon>
        <taxon>Sar</taxon>
        <taxon>Alveolata</taxon>
        <taxon>Dinophyceae</taxon>
        <taxon>Gonyaulacales</taxon>
        <taxon>Pyrocystaceae</taxon>
        <taxon>Alexandrium</taxon>
    </lineage>
</organism>
<feature type="compositionally biased region" description="Basic and acidic residues" evidence="7">
    <location>
        <begin position="794"/>
        <end position="803"/>
    </location>
</feature>
<protein>
    <recommendedName>
        <fullName evidence="2">phospholipase D</fullName>
        <ecNumber evidence="2">3.1.4.4</ecNumber>
    </recommendedName>
</protein>
<accession>A0A7S4Q5A4</accession>
<dbReference type="InterPro" id="IPR015679">
    <property type="entry name" value="PLipase_D_fam"/>
</dbReference>
<dbReference type="EC" id="3.1.4.4" evidence="2"/>
<evidence type="ECO:0000256" key="2">
    <source>
        <dbReference type="ARBA" id="ARBA00012027"/>
    </source>
</evidence>
<dbReference type="SMART" id="SM00155">
    <property type="entry name" value="PLDc"/>
    <property type="match status" value="2"/>
</dbReference>
<evidence type="ECO:0000313" key="9">
    <source>
        <dbReference type="EMBL" id="CAE4571164.1"/>
    </source>
</evidence>
<dbReference type="AlphaFoldDB" id="A0A7S4Q5A4"/>
<keyword evidence="6" id="KW-0443">Lipid metabolism</keyword>
<feature type="region of interest" description="Disordered" evidence="7">
    <location>
        <begin position="1"/>
        <end position="22"/>
    </location>
</feature>